<dbReference type="InterPro" id="IPR037066">
    <property type="entry name" value="Plug_dom_sf"/>
</dbReference>
<evidence type="ECO:0000259" key="13">
    <source>
        <dbReference type="Pfam" id="PF00593"/>
    </source>
</evidence>
<keyword evidence="9 10" id="KW-0998">Cell outer membrane</keyword>
<organism evidence="15 16">
    <name type="scientific">Bacteroides fluxus YIT 12057</name>
    <dbReference type="NCBI Taxonomy" id="763034"/>
    <lineage>
        <taxon>Bacteria</taxon>
        <taxon>Pseudomonadati</taxon>
        <taxon>Bacteroidota</taxon>
        <taxon>Bacteroidia</taxon>
        <taxon>Bacteroidales</taxon>
        <taxon>Bacteroidaceae</taxon>
        <taxon>Bacteroides</taxon>
    </lineage>
</organism>
<keyword evidence="16" id="KW-1185">Reference proteome</keyword>
<feature type="domain" description="TonB-dependent receptor plug" evidence="14">
    <location>
        <begin position="48"/>
        <end position="153"/>
    </location>
</feature>
<dbReference type="InterPro" id="IPR036942">
    <property type="entry name" value="Beta-barrel_TonB_sf"/>
</dbReference>
<sequence>MKKQNWLFILVGGCMAMSASAQEKQKDRELSVDLNPVVITGTGTHHRLKETPAPVDVITAGDIKKAGITDFKEAMTVLVPSLSFSSNSMGDYLMMNGLGNSYVLVLVNGQKVCTDVANGNLDLSRINTNDIKRVEILKGAGSALYGSDAIAGVINIITNQPLDQIRVSSNTKVEGYGQFTQQVNLDVQKGMWGSYTSYAYRKTDSWKQNDYDEDGEWTDKTSNDGFNSNTFNQKFTFTPNDKFSAYAGGGYYDRNFQHQGYDYGIGYESYNLSLGARYKVTKASYITLDLYNDNFETNKTYRKETSVKEWGESVKYGIGETSLTKRSHYYSANLKGSFRNGNWGRTIAGMEYVQDRLKRPDALVDKGVYTLAAYAQEEAEFLRHFKATVGLRLVKHETAGTNLTPKASLMYSIGNFNLRGQYSGGFRAPSMNELYYFMNKGTTLTDGNKNLKAEKSHYGSINAEYIGSHFSISGTAYINQIDNMINAEKTLFSKMDETQKQEIYKEAQDKLGMSESELKKLKTYKKYANLEEGLIKGFEINFNSILGAGFSLGGSYTYAYARGKQYNESTGETEWGTIERSIRHSGSVNANYAHNWKNYLLNVNVTGLFHSKRYHEASDVDESAPGYGLWNLATRHSFGQFEIGLGMNNVFNKVDRRPFGVNYFSTNPGRTLYASLAIQLHK</sequence>
<dbReference type="Gene3D" id="2.170.130.10">
    <property type="entry name" value="TonB-dependent receptor, plug domain"/>
    <property type="match status" value="1"/>
</dbReference>
<evidence type="ECO:0000313" key="15">
    <source>
        <dbReference type="EMBL" id="EGF56234.1"/>
    </source>
</evidence>
<dbReference type="AlphaFoldDB" id="F3PUD7"/>
<evidence type="ECO:0000256" key="12">
    <source>
        <dbReference type="SAM" id="SignalP"/>
    </source>
</evidence>
<keyword evidence="6 11" id="KW-0798">TonB box</keyword>
<dbReference type="CDD" id="cd01347">
    <property type="entry name" value="ligand_gated_channel"/>
    <property type="match status" value="1"/>
</dbReference>
<name>F3PUD7_9BACE</name>
<reference evidence="15 16" key="1">
    <citation type="submission" date="2011-02" db="EMBL/GenBank/DDBJ databases">
        <authorList>
            <person name="Weinstock G."/>
            <person name="Sodergren E."/>
            <person name="Clifton S."/>
            <person name="Fulton L."/>
            <person name="Fulton B."/>
            <person name="Courtney L."/>
            <person name="Fronick C."/>
            <person name="Harrison M."/>
            <person name="Strong C."/>
            <person name="Farmer C."/>
            <person name="Delahaunty K."/>
            <person name="Markovic C."/>
            <person name="Hall O."/>
            <person name="Minx P."/>
            <person name="Tomlinson C."/>
            <person name="Mitreva M."/>
            <person name="Hou S."/>
            <person name="Chen J."/>
            <person name="Wollam A."/>
            <person name="Pepin K.H."/>
            <person name="Johnson M."/>
            <person name="Bhonagiri V."/>
            <person name="Zhang X."/>
            <person name="Suruliraj S."/>
            <person name="Warren W."/>
            <person name="Chinwalla A."/>
            <person name="Mardis E.R."/>
            <person name="Wilson R.K."/>
        </authorList>
    </citation>
    <scope>NUCLEOTIDE SEQUENCE [LARGE SCALE GENOMIC DNA]</scope>
    <source>
        <strain evidence="15 16">YIT 12057</strain>
    </source>
</reference>
<dbReference type="InterPro" id="IPR012910">
    <property type="entry name" value="Plug_dom"/>
</dbReference>
<evidence type="ECO:0000256" key="1">
    <source>
        <dbReference type="ARBA" id="ARBA00004571"/>
    </source>
</evidence>
<dbReference type="EMBL" id="AFBN01000043">
    <property type="protein sequence ID" value="EGF56234.1"/>
    <property type="molecule type" value="Genomic_DNA"/>
</dbReference>
<keyword evidence="3 10" id="KW-1134">Transmembrane beta strand</keyword>
<evidence type="ECO:0000256" key="4">
    <source>
        <dbReference type="ARBA" id="ARBA00022692"/>
    </source>
</evidence>
<evidence type="ECO:0000256" key="7">
    <source>
        <dbReference type="ARBA" id="ARBA00023136"/>
    </source>
</evidence>
<dbReference type="InterPro" id="IPR000531">
    <property type="entry name" value="Beta-barrel_TonB"/>
</dbReference>
<dbReference type="GO" id="GO:0009279">
    <property type="term" value="C:cell outer membrane"/>
    <property type="evidence" value="ECO:0007669"/>
    <property type="project" value="UniProtKB-SubCell"/>
</dbReference>
<dbReference type="Gene3D" id="2.40.170.20">
    <property type="entry name" value="TonB-dependent receptor, beta-barrel domain"/>
    <property type="match status" value="1"/>
</dbReference>
<proteinExistence type="inferred from homology"/>
<dbReference type="PANTHER" id="PTHR30069">
    <property type="entry name" value="TONB-DEPENDENT OUTER MEMBRANE RECEPTOR"/>
    <property type="match status" value="1"/>
</dbReference>
<evidence type="ECO:0000259" key="14">
    <source>
        <dbReference type="Pfam" id="PF07715"/>
    </source>
</evidence>
<dbReference type="GeneID" id="86049891"/>
<evidence type="ECO:0000256" key="2">
    <source>
        <dbReference type="ARBA" id="ARBA00022448"/>
    </source>
</evidence>
<dbReference type="eggNOG" id="COG4771">
    <property type="taxonomic scope" value="Bacteria"/>
</dbReference>
<keyword evidence="2 10" id="KW-0813">Transport</keyword>
<evidence type="ECO:0000256" key="9">
    <source>
        <dbReference type="ARBA" id="ARBA00023237"/>
    </source>
</evidence>
<feature type="chain" id="PRO_5003301819" evidence="12">
    <location>
        <begin position="22"/>
        <end position="682"/>
    </location>
</feature>
<evidence type="ECO:0000313" key="16">
    <source>
        <dbReference type="Proteomes" id="UP000003416"/>
    </source>
</evidence>
<evidence type="ECO:0000256" key="8">
    <source>
        <dbReference type="ARBA" id="ARBA00023170"/>
    </source>
</evidence>
<dbReference type="GO" id="GO:0044718">
    <property type="term" value="P:siderophore transmembrane transport"/>
    <property type="evidence" value="ECO:0007669"/>
    <property type="project" value="TreeGrafter"/>
</dbReference>
<gene>
    <name evidence="15" type="ORF">HMPREF9446_02360</name>
</gene>
<feature type="signal peptide" evidence="12">
    <location>
        <begin position="1"/>
        <end position="21"/>
    </location>
</feature>
<comment type="caution">
    <text evidence="15">The sequence shown here is derived from an EMBL/GenBank/DDBJ whole genome shotgun (WGS) entry which is preliminary data.</text>
</comment>
<dbReference type="GO" id="GO:0015344">
    <property type="term" value="F:siderophore uptake transmembrane transporter activity"/>
    <property type="evidence" value="ECO:0007669"/>
    <property type="project" value="TreeGrafter"/>
</dbReference>
<evidence type="ECO:0000256" key="6">
    <source>
        <dbReference type="ARBA" id="ARBA00023077"/>
    </source>
</evidence>
<comment type="similarity">
    <text evidence="10 11">Belongs to the TonB-dependent receptor family.</text>
</comment>
<accession>F3PUD7</accession>
<evidence type="ECO:0000256" key="10">
    <source>
        <dbReference type="PROSITE-ProRule" id="PRU01360"/>
    </source>
</evidence>
<dbReference type="PROSITE" id="PS52016">
    <property type="entry name" value="TONB_DEPENDENT_REC_3"/>
    <property type="match status" value="1"/>
</dbReference>
<dbReference type="Pfam" id="PF07715">
    <property type="entry name" value="Plug"/>
    <property type="match status" value="1"/>
</dbReference>
<dbReference type="Pfam" id="PF00593">
    <property type="entry name" value="TonB_dep_Rec_b-barrel"/>
    <property type="match status" value="1"/>
</dbReference>
<evidence type="ECO:0000256" key="5">
    <source>
        <dbReference type="ARBA" id="ARBA00022729"/>
    </source>
</evidence>
<evidence type="ECO:0000256" key="3">
    <source>
        <dbReference type="ARBA" id="ARBA00022452"/>
    </source>
</evidence>
<keyword evidence="8 15" id="KW-0675">Receptor</keyword>
<dbReference type="SUPFAM" id="SSF56935">
    <property type="entry name" value="Porins"/>
    <property type="match status" value="1"/>
</dbReference>
<protein>
    <submittedName>
        <fullName evidence="15">TonB-dependent receptor plug domain protein</fullName>
    </submittedName>
</protein>
<keyword evidence="7 10" id="KW-0472">Membrane</keyword>
<comment type="subcellular location">
    <subcellularLocation>
        <location evidence="1 10">Cell outer membrane</location>
        <topology evidence="1 10">Multi-pass membrane protein</topology>
    </subcellularLocation>
</comment>
<keyword evidence="4 10" id="KW-0812">Transmembrane</keyword>
<dbReference type="RefSeq" id="WP_009125616.1">
    <property type="nucleotide sequence ID" value="NZ_GL882640.1"/>
</dbReference>
<dbReference type="STRING" id="763034.HMPREF9446_02360"/>
<feature type="domain" description="TonB-dependent receptor-like beta-barrel" evidence="13">
    <location>
        <begin position="194"/>
        <end position="650"/>
    </location>
</feature>
<dbReference type="HOGENOM" id="CLU_008287_18_0_10"/>
<dbReference type="InterPro" id="IPR039426">
    <property type="entry name" value="TonB-dep_rcpt-like"/>
</dbReference>
<dbReference type="Proteomes" id="UP000003416">
    <property type="component" value="Unassembled WGS sequence"/>
</dbReference>
<keyword evidence="5 12" id="KW-0732">Signal</keyword>
<evidence type="ECO:0000256" key="11">
    <source>
        <dbReference type="RuleBase" id="RU003357"/>
    </source>
</evidence>
<dbReference type="PANTHER" id="PTHR30069:SF29">
    <property type="entry name" value="HEMOGLOBIN AND HEMOGLOBIN-HAPTOGLOBIN-BINDING PROTEIN 1-RELATED"/>
    <property type="match status" value="1"/>
</dbReference>